<dbReference type="OrthoDB" id="10526082at2759"/>
<comment type="caution">
    <text evidence="2">The sequence shown here is derived from an EMBL/GenBank/DDBJ whole genome shotgun (WGS) entry which is preliminary data.</text>
</comment>
<evidence type="ECO:0000313" key="2">
    <source>
        <dbReference type="EMBL" id="ORY81888.1"/>
    </source>
</evidence>
<dbReference type="RefSeq" id="XP_040725022.1">
    <property type="nucleotide sequence ID" value="XM_040871227.1"/>
</dbReference>
<evidence type="ECO:0000313" key="3">
    <source>
        <dbReference type="Proteomes" id="UP000193685"/>
    </source>
</evidence>
<accession>A0A1Y2FD86</accession>
<gene>
    <name evidence="2" type="ORF">BCR37DRAFT_392942</name>
</gene>
<dbReference type="Proteomes" id="UP000193685">
    <property type="component" value="Unassembled WGS sequence"/>
</dbReference>
<protein>
    <submittedName>
        <fullName evidence="2">Uncharacterized protein</fullName>
    </submittedName>
</protein>
<reference evidence="2 3" key="1">
    <citation type="submission" date="2016-07" db="EMBL/GenBank/DDBJ databases">
        <title>Pervasive Adenine N6-methylation of Active Genes in Fungi.</title>
        <authorList>
            <consortium name="DOE Joint Genome Institute"/>
            <person name="Mondo S.J."/>
            <person name="Dannebaum R.O."/>
            <person name="Kuo R.C."/>
            <person name="Labutti K."/>
            <person name="Haridas S."/>
            <person name="Kuo A."/>
            <person name="Salamov A."/>
            <person name="Ahrendt S.R."/>
            <person name="Lipzen A."/>
            <person name="Sullivan W."/>
            <person name="Andreopoulos W.B."/>
            <person name="Clum A."/>
            <person name="Lindquist E."/>
            <person name="Daum C."/>
            <person name="Ramamoorthy G.K."/>
            <person name="Gryganskyi A."/>
            <person name="Culley D."/>
            <person name="Magnuson J.K."/>
            <person name="James T.Y."/>
            <person name="O'Malley M.A."/>
            <person name="Stajich J.E."/>
            <person name="Spatafora J.W."/>
            <person name="Visel A."/>
            <person name="Grigoriev I.V."/>
        </authorList>
    </citation>
    <scope>NUCLEOTIDE SEQUENCE [LARGE SCALE GENOMIC DNA]</scope>
    <source>
        <strain evidence="2 3">12-1054</strain>
    </source>
</reference>
<dbReference type="AlphaFoldDB" id="A0A1Y2FD86"/>
<keyword evidence="1" id="KW-0812">Transmembrane</keyword>
<keyword evidence="1" id="KW-1133">Transmembrane helix</keyword>
<proteinExistence type="predicted"/>
<dbReference type="GeneID" id="63787826"/>
<keyword evidence="3" id="KW-1185">Reference proteome</keyword>
<keyword evidence="1" id="KW-0472">Membrane</keyword>
<name>A0A1Y2FD86_PROLT</name>
<feature type="transmembrane region" description="Helical" evidence="1">
    <location>
        <begin position="52"/>
        <end position="76"/>
    </location>
</feature>
<evidence type="ECO:0000256" key="1">
    <source>
        <dbReference type="SAM" id="Phobius"/>
    </source>
</evidence>
<dbReference type="EMBL" id="MCFI01000010">
    <property type="protein sequence ID" value="ORY81888.1"/>
    <property type="molecule type" value="Genomic_DNA"/>
</dbReference>
<sequence length="386" mass="42303">MLGGTPYAGAIPMDLQASFSLDDRGDQERLLQDDLDEDYPRQLPPPKNSKQALLLMGIAGGVVFLGALFMLMSLLFGSRSATQTGDSLAHPTFGDIGCVFPNEVISPTLVENLTLHDNSLEIRASGRGIGDIAFFTEKEVDLPYVNMDVFLQGQYKSDLQQVYTRAKAGLFELQTPETATKGCIRYTLNIHLPRKLKTVLLRTAALTHITFANVELATQIDLIHIRMLGDAANNLLYLPEARIRNTEVDVQHGFVVGTSLLYETVNFNLHQAQADVEFVAMAGVNTVTGLKLSTYTTTAEKTKFVIRNPKNLPMHSLHESLREASLSLQYPAAFAGLITITAQSFSARQADVHLSHDSVPVLRGEPSHTSLTIYAPEGDVELAFNS</sequence>
<organism evidence="2 3">
    <name type="scientific">Protomyces lactucae-debilis</name>
    <dbReference type="NCBI Taxonomy" id="2754530"/>
    <lineage>
        <taxon>Eukaryota</taxon>
        <taxon>Fungi</taxon>
        <taxon>Dikarya</taxon>
        <taxon>Ascomycota</taxon>
        <taxon>Taphrinomycotina</taxon>
        <taxon>Taphrinomycetes</taxon>
        <taxon>Taphrinales</taxon>
        <taxon>Protomycetaceae</taxon>
        <taxon>Protomyces</taxon>
    </lineage>
</organism>